<dbReference type="OrthoDB" id="5279713at2759"/>
<dbReference type="PANTHER" id="PTHR47186:SF49">
    <property type="entry name" value="NB-ARC DOMAIN-CONTAINING PROTEIN"/>
    <property type="match status" value="1"/>
</dbReference>
<reference evidence="9" key="1">
    <citation type="journal article" date="2017" name="Gigascience">
        <title>The genome draft of coconut (Cocos nucifera).</title>
        <authorList>
            <person name="Xiao Y."/>
            <person name="Xu P."/>
            <person name="Fan H."/>
            <person name="Baudouin L."/>
            <person name="Xia W."/>
            <person name="Bocs S."/>
            <person name="Xu J."/>
            <person name="Li Q."/>
            <person name="Guo A."/>
            <person name="Zhou L."/>
            <person name="Li J."/>
            <person name="Wu Y."/>
            <person name="Ma Z."/>
            <person name="Armero A."/>
            <person name="Issali A.E."/>
            <person name="Liu N."/>
            <person name="Peng M."/>
            <person name="Yang Y."/>
        </authorList>
    </citation>
    <scope>NUCLEOTIDE SEQUENCE</scope>
    <source>
        <tissue evidence="9">Spear leaf of Hainan Tall coconut</tissue>
    </source>
</reference>
<dbReference type="InterPro" id="IPR058922">
    <property type="entry name" value="WHD_DRP"/>
</dbReference>
<proteinExistence type="inferred from homology"/>
<evidence type="ECO:0000256" key="5">
    <source>
        <dbReference type="ARBA" id="ARBA00022821"/>
    </source>
</evidence>
<evidence type="ECO:0000256" key="2">
    <source>
        <dbReference type="ARBA" id="ARBA00022614"/>
    </source>
</evidence>
<comment type="caution">
    <text evidence="9">The sequence shown here is derived from an EMBL/GenBank/DDBJ whole genome shotgun (WGS) entry which is preliminary data.</text>
</comment>
<dbReference type="GO" id="GO:0006952">
    <property type="term" value="P:defense response"/>
    <property type="evidence" value="ECO:0007669"/>
    <property type="project" value="UniProtKB-KW"/>
</dbReference>
<reference evidence="9" key="2">
    <citation type="submission" date="2019-07" db="EMBL/GenBank/DDBJ databases">
        <authorList>
            <person name="Yang Y."/>
            <person name="Bocs S."/>
            <person name="Baudouin L."/>
        </authorList>
    </citation>
    <scope>NUCLEOTIDE SEQUENCE</scope>
    <source>
        <tissue evidence="9">Spear leaf of Hainan Tall coconut</tissue>
    </source>
</reference>
<feature type="domain" description="Disease resistance R13L4/SHOC-2-like LRR" evidence="8">
    <location>
        <begin position="218"/>
        <end position="404"/>
    </location>
</feature>
<dbReference type="InterPro" id="IPR055414">
    <property type="entry name" value="LRR_R13L4/SHOC2-like"/>
</dbReference>
<dbReference type="InterPro" id="IPR032675">
    <property type="entry name" value="LRR_dom_sf"/>
</dbReference>
<dbReference type="EMBL" id="CM017872">
    <property type="protein sequence ID" value="KAG1326142.1"/>
    <property type="molecule type" value="Genomic_DNA"/>
</dbReference>
<gene>
    <name evidence="9" type="ORF">COCNU_01G000760</name>
</gene>
<evidence type="ECO:0000256" key="1">
    <source>
        <dbReference type="ARBA" id="ARBA00008894"/>
    </source>
</evidence>
<accession>A0A8K0MTJ7</accession>
<protein>
    <submittedName>
        <fullName evidence="9">Uncharacterized protein</fullName>
    </submittedName>
</protein>
<dbReference type="SUPFAM" id="SSF52058">
    <property type="entry name" value="L domain-like"/>
    <property type="match status" value="1"/>
</dbReference>
<dbReference type="AlphaFoldDB" id="A0A8K0MTJ7"/>
<keyword evidence="3" id="KW-0677">Repeat</keyword>
<evidence type="ECO:0000313" key="10">
    <source>
        <dbReference type="Proteomes" id="UP000797356"/>
    </source>
</evidence>
<feature type="domain" description="Disease resistance protein winged helix" evidence="7">
    <location>
        <begin position="76"/>
        <end position="144"/>
    </location>
</feature>
<dbReference type="Pfam" id="PF23598">
    <property type="entry name" value="LRR_14"/>
    <property type="match status" value="1"/>
</dbReference>
<dbReference type="InterPro" id="IPR041118">
    <property type="entry name" value="Rx_N"/>
</dbReference>
<dbReference type="GO" id="GO:0000166">
    <property type="term" value="F:nucleotide binding"/>
    <property type="evidence" value="ECO:0007669"/>
    <property type="project" value="UniProtKB-KW"/>
</dbReference>
<name>A0A8K0MTJ7_COCNU</name>
<dbReference type="Gene3D" id="3.80.10.10">
    <property type="entry name" value="Ribonuclease Inhibitor"/>
    <property type="match status" value="1"/>
</dbReference>
<dbReference type="PANTHER" id="PTHR47186">
    <property type="entry name" value="LEUCINE-RICH REPEAT-CONTAINING PROTEIN 57"/>
    <property type="match status" value="1"/>
</dbReference>
<evidence type="ECO:0000256" key="4">
    <source>
        <dbReference type="ARBA" id="ARBA00022741"/>
    </source>
</evidence>
<dbReference type="Pfam" id="PF23559">
    <property type="entry name" value="WHD_DRP"/>
    <property type="match status" value="1"/>
</dbReference>
<keyword evidence="10" id="KW-1185">Reference proteome</keyword>
<keyword evidence="2" id="KW-0433">Leucine-rich repeat</keyword>
<keyword evidence="4" id="KW-0547">Nucleotide-binding</keyword>
<dbReference type="Proteomes" id="UP000797356">
    <property type="component" value="Chromosome 1"/>
</dbReference>
<comment type="similarity">
    <text evidence="1">Belongs to the disease resistance NB-LRR family.</text>
</comment>
<sequence length="432" mass="49408">MVADGFVSKLCEMLLTYAKEEAAKILGVPDEIKKLHRRLKRIQVVLADAENRRFENHRHQPLAERAARIQDEWLRFPENYLISDDLFINSCIAEGFVTSEDITPLEDVAKGYWKELVQRNLLQPDPTWYDESACRMHDLLRSLAQHIARDECFIGDARAFENKMIMSSSSSSLIKLRRLSVVDGKLETISDLMMKQTSLRTPSFCHTPLIHDLPEDLFRKLRNLRVPNLHETAINNLPTSMGDLVHLRRLDLSETPIRQIPGSIGNLRNLQFLILQDCKYLRSLPSSVMGLINLRVLDCRDTPLDGMPVGIGRLQLLHSIKGLVVNGSKGGRSRVGDGRKQEHRRHQRGRLCTLEELKSLSQLKYLSIYKLERVSNSAEARAAALEAKPHLVFLEMYCTLRSSSSDVQQPRAKDYEVFFTKKKKLITSVKKS</sequence>
<dbReference type="Pfam" id="PF18052">
    <property type="entry name" value="Rx_N"/>
    <property type="match status" value="1"/>
</dbReference>
<evidence type="ECO:0000259" key="7">
    <source>
        <dbReference type="Pfam" id="PF23559"/>
    </source>
</evidence>
<dbReference type="Gene3D" id="1.20.5.4130">
    <property type="match status" value="1"/>
</dbReference>
<organism evidence="9 10">
    <name type="scientific">Cocos nucifera</name>
    <name type="common">Coconut palm</name>
    <dbReference type="NCBI Taxonomy" id="13894"/>
    <lineage>
        <taxon>Eukaryota</taxon>
        <taxon>Viridiplantae</taxon>
        <taxon>Streptophyta</taxon>
        <taxon>Embryophyta</taxon>
        <taxon>Tracheophyta</taxon>
        <taxon>Spermatophyta</taxon>
        <taxon>Magnoliopsida</taxon>
        <taxon>Liliopsida</taxon>
        <taxon>Arecaceae</taxon>
        <taxon>Arecoideae</taxon>
        <taxon>Cocoseae</taxon>
        <taxon>Attaleinae</taxon>
        <taxon>Cocos</taxon>
    </lineage>
</organism>
<feature type="domain" description="Disease resistance N-terminal" evidence="6">
    <location>
        <begin position="6"/>
        <end position="59"/>
    </location>
</feature>
<evidence type="ECO:0000259" key="8">
    <source>
        <dbReference type="Pfam" id="PF23598"/>
    </source>
</evidence>
<keyword evidence="5" id="KW-0611">Plant defense</keyword>
<evidence type="ECO:0000313" key="9">
    <source>
        <dbReference type="EMBL" id="KAG1326142.1"/>
    </source>
</evidence>
<evidence type="ECO:0000256" key="3">
    <source>
        <dbReference type="ARBA" id="ARBA00022737"/>
    </source>
</evidence>
<evidence type="ECO:0000259" key="6">
    <source>
        <dbReference type="Pfam" id="PF18052"/>
    </source>
</evidence>